<dbReference type="InterPro" id="IPR019734">
    <property type="entry name" value="TPR_rpt"/>
</dbReference>
<dbReference type="PROSITE" id="PS50005">
    <property type="entry name" value="TPR"/>
    <property type="match status" value="3"/>
</dbReference>
<dbReference type="InterPro" id="IPR050498">
    <property type="entry name" value="Ycf3"/>
</dbReference>
<dbReference type="SMART" id="SM00028">
    <property type="entry name" value="TPR"/>
    <property type="match status" value="4"/>
</dbReference>
<evidence type="ECO:0000313" key="5">
    <source>
        <dbReference type="EMBL" id="NWJ46244.1"/>
    </source>
</evidence>
<dbReference type="PANTHER" id="PTHR44858:SF1">
    <property type="entry name" value="UDP-N-ACETYLGLUCOSAMINE--PEPTIDE N-ACETYLGLUCOSAMINYLTRANSFERASE SPINDLY-RELATED"/>
    <property type="match status" value="1"/>
</dbReference>
<dbReference type="Gene3D" id="1.25.40.10">
    <property type="entry name" value="Tetratricopeptide repeat domain"/>
    <property type="match status" value="1"/>
</dbReference>
<dbReference type="EMBL" id="JACATZ010000001">
    <property type="protein sequence ID" value="NWJ46244.1"/>
    <property type="molecule type" value="Genomic_DNA"/>
</dbReference>
<dbReference type="Proteomes" id="UP001431572">
    <property type="component" value="Chromosome 1"/>
</dbReference>
<dbReference type="EMBL" id="CP128399">
    <property type="protein sequence ID" value="WJW65619.1"/>
    <property type="molecule type" value="Genomic_DNA"/>
</dbReference>
<reference evidence="6" key="2">
    <citation type="journal article" date="2024" name="Nature">
        <title>Anoxygenic phototroph of the Chloroflexota uses a type I reaction centre.</title>
        <authorList>
            <person name="Tsuji J.M."/>
            <person name="Shaw N.A."/>
            <person name="Nagashima S."/>
            <person name="Venkiteswaran J.J."/>
            <person name="Schiff S.L."/>
            <person name="Watanabe T."/>
            <person name="Fukui M."/>
            <person name="Hanada S."/>
            <person name="Tank M."/>
            <person name="Neufeld J.D."/>
        </authorList>
    </citation>
    <scope>NUCLEOTIDE SEQUENCE</scope>
    <source>
        <strain evidence="6">L227-S17</strain>
    </source>
</reference>
<feature type="repeat" description="TPR" evidence="3">
    <location>
        <begin position="139"/>
        <end position="172"/>
    </location>
</feature>
<name>A0A8T7LW88_9CHLR</name>
<protein>
    <submittedName>
        <fullName evidence="5">Tetratricopeptide repeat protein</fullName>
    </submittedName>
</protein>
<accession>A0A8T7LW88</accession>
<dbReference type="RefSeq" id="WP_341467505.1">
    <property type="nucleotide sequence ID" value="NZ_CP128399.1"/>
</dbReference>
<dbReference type="PROSITE" id="PS50293">
    <property type="entry name" value="TPR_REGION"/>
    <property type="match status" value="1"/>
</dbReference>
<evidence type="ECO:0000256" key="2">
    <source>
        <dbReference type="ARBA" id="ARBA00022803"/>
    </source>
</evidence>
<sequence length="318" mass="35072">MSDEQKAEGLPQKVEGEVVPAQLDEDFDEISEEDFEDDEEFSDEEDFEDDDDFEEEEFDEDDDYDDNEEVDLQLQARQLADALSNSGLLSQVSAMFGGGGGVIPGEAAFARGRGLQTLGDLEGAAESYLDAIEQNPLHLRAYTALGQILLAMDKPNDAIPFLEKAMELDPYDAGSYLYLGYAYYAKQDYAVCVDYFGKVVKLEPTHHLALNNKGFCQYLIGDLEGAAVSFSKAGDVGSDRSYYNLGMVQLLRGKEKEGWQAYDDAADLDPYGSQIADHFSDLKTAIDRYPKAASLVAEAQRKLIERAESMGIASENDG</sequence>
<evidence type="ECO:0000313" key="6">
    <source>
        <dbReference type="EMBL" id="WJW65619.1"/>
    </source>
</evidence>
<dbReference type="PANTHER" id="PTHR44858">
    <property type="entry name" value="TETRATRICOPEPTIDE REPEAT PROTEIN 6"/>
    <property type="match status" value="1"/>
</dbReference>
<feature type="repeat" description="TPR" evidence="3">
    <location>
        <begin position="173"/>
        <end position="206"/>
    </location>
</feature>
<gene>
    <name evidence="5" type="ORF">HXX08_10240</name>
    <name evidence="6" type="ORF">OZ401_001392</name>
</gene>
<dbReference type="Pfam" id="PF13174">
    <property type="entry name" value="TPR_6"/>
    <property type="match status" value="1"/>
</dbReference>
<feature type="repeat" description="TPR" evidence="3">
    <location>
        <begin position="239"/>
        <end position="272"/>
    </location>
</feature>
<feature type="region of interest" description="Disordered" evidence="4">
    <location>
        <begin position="1"/>
        <end position="66"/>
    </location>
</feature>
<evidence type="ECO:0000256" key="3">
    <source>
        <dbReference type="PROSITE-ProRule" id="PRU00339"/>
    </source>
</evidence>
<feature type="compositionally biased region" description="Acidic residues" evidence="4">
    <location>
        <begin position="23"/>
        <end position="66"/>
    </location>
</feature>
<proteinExistence type="predicted"/>
<dbReference type="SUPFAM" id="SSF48452">
    <property type="entry name" value="TPR-like"/>
    <property type="match status" value="1"/>
</dbReference>
<dbReference type="Proteomes" id="UP000521676">
    <property type="component" value="Unassembled WGS sequence"/>
</dbReference>
<organism evidence="5 7">
    <name type="scientific">Candidatus Chlorohelix allophototropha</name>
    <dbReference type="NCBI Taxonomy" id="3003348"/>
    <lineage>
        <taxon>Bacteria</taxon>
        <taxon>Bacillati</taxon>
        <taxon>Chloroflexota</taxon>
        <taxon>Chloroflexia</taxon>
        <taxon>Candidatus Chloroheliales</taxon>
        <taxon>Candidatus Chloroheliaceae</taxon>
        <taxon>Candidatus Chlorohelix</taxon>
    </lineage>
</organism>
<keyword evidence="8" id="KW-1185">Reference proteome</keyword>
<reference evidence="5 7" key="1">
    <citation type="submission" date="2020-06" db="EMBL/GenBank/DDBJ databases">
        <title>Anoxygenic phototrophic Chloroflexota member uses a Type I reaction center.</title>
        <authorList>
            <person name="Tsuji J.M."/>
            <person name="Shaw N.A."/>
            <person name="Nagashima S."/>
            <person name="Venkiteswaran J."/>
            <person name="Schiff S.L."/>
            <person name="Hanada S."/>
            <person name="Tank M."/>
            <person name="Neufeld J.D."/>
        </authorList>
    </citation>
    <scope>NUCLEOTIDE SEQUENCE [LARGE SCALE GENOMIC DNA]</scope>
    <source>
        <strain evidence="5">L227-S17</strain>
    </source>
</reference>
<keyword evidence="2 3" id="KW-0802">TPR repeat</keyword>
<evidence type="ECO:0000256" key="1">
    <source>
        <dbReference type="ARBA" id="ARBA00022737"/>
    </source>
</evidence>
<evidence type="ECO:0000313" key="8">
    <source>
        <dbReference type="Proteomes" id="UP001431572"/>
    </source>
</evidence>
<dbReference type="AlphaFoldDB" id="A0A8T7LW88"/>
<evidence type="ECO:0000313" key="7">
    <source>
        <dbReference type="Proteomes" id="UP000521676"/>
    </source>
</evidence>
<dbReference type="InterPro" id="IPR011990">
    <property type="entry name" value="TPR-like_helical_dom_sf"/>
</dbReference>
<dbReference type="Pfam" id="PF13432">
    <property type="entry name" value="TPR_16"/>
    <property type="match status" value="1"/>
</dbReference>
<evidence type="ECO:0000256" key="4">
    <source>
        <dbReference type="SAM" id="MobiDB-lite"/>
    </source>
</evidence>
<keyword evidence="1" id="KW-0677">Repeat</keyword>